<keyword evidence="6" id="KW-1185">Reference proteome</keyword>
<name>L0H395_9GAMM</name>
<dbReference type="Pfam" id="PF02530">
    <property type="entry name" value="Porin_2"/>
    <property type="match status" value="1"/>
</dbReference>
<accession>L0H395</accession>
<comment type="similarity">
    <text evidence="1">Belongs to the alphaproteobacteria porin family.</text>
</comment>
<reference evidence="5 6" key="1">
    <citation type="submission" date="2011-09" db="EMBL/GenBank/DDBJ databases">
        <title>Complete sequence of chromosome of Thioflavicoccus mobilis 8321.</title>
        <authorList>
            <consortium name="US DOE Joint Genome Institute"/>
            <person name="Lucas S."/>
            <person name="Han J."/>
            <person name="Lapidus A."/>
            <person name="Cheng J.-F."/>
            <person name="Goodwin L."/>
            <person name="Pitluck S."/>
            <person name="Peters L."/>
            <person name="Ovchinnikova G."/>
            <person name="Lu M."/>
            <person name="Detter J.C."/>
            <person name="Han C."/>
            <person name="Tapia R."/>
            <person name="Land M."/>
            <person name="Hauser L."/>
            <person name="Kyrpides N."/>
            <person name="Ivanova N."/>
            <person name="Pagani I."/>
            <person name="Vogl K."/>
            <person name="Liu Z."/>
            <person name="Imhoff J."/>
            <person name="Thiel V."/>
            <person name="Frigaard N.-U."/>
            <person name="Bryant D."/>
            <person name="Woyke T."/>
        </authorList>
    </citation>
    <scope>NUCLEOTIDE SEQUENCE [LARGE SCALE GENOMIC DNA]</scope>
    <source>
        <strain evidence="5 6">8321</strain>
    </source>
</reference>
<evidence type="ECO:0000256" key="4">
    <source>
        <dbReference type="ARBA" id="ARBA00023136"/>
    </source>
</evidence>
<dbReference type="KEGG" id="tmb:Thimo_3384"/>
<organism evidence="5 6">
    <name type="scientific">Thioflavicoccus mobilis 8321</name>
    <dbReference type="NCBI Taxonomy" id="765912"/>
    <lineage>
        <taxon>Bacteria</taxon>
        <taxon>Pseudomonadati</taxon>
        <taxon>Pseudomonadota</taxon>
        <taxon>Gammaproteobacteria</taxon>
        <taxon>Chromatiales</taxon>
        <taxon>Chromatiaceae</taxon>
        <taxon>Thioflavicoccus</taxon>
    </lineage>
</organism>
<dbReference type="InterPro" id="IPR003684">
    <property type="entry name" value="Porin_alphabac"/>
</dbReference>
<dbReference type="HOGENOM" id="CLU_525619_0_0_6"/>
<dbReference type="GO" id="GO:0046930">
    <property type="term" value="C:pore complex"/>
    <property type="evidence" value="ECO:0007669"/>
    <property type="project" value="UniProtKB-KW"/>
</dbReference>
<sequence>MRRAFDKVGCSLYGEGFALNEETGLCFKVDVFAYGFVTKDFADEDLRFEGQRLPTTESPAPTVPLLLYHKEGVRKETEGLGTSFGLAINLTVGRITDYGPFVGYLSLQPTVEGGLGSDEDSLFDDTSAFYTAEDGLKFYPGLVRQAWIRLGALQMGIQPSKFDYFRQGYSALPGYASYDETAAVSYVFRPDEDTSLSFAIEDGERRNMADGVLADYEESKVALDYVALVRRRWKNTLLHASAALHPIHDDFTGETVNGYAASLGSEIAFRSPSWFSEEKKSTIDRFMIGAAYAEGALGYLGIPGMAVDYIGRPDGSIDKSRGASLLLSYEHFWKPGLKSPLTLSAFTAEMASSGPWNLVDCQCSEFGFDVDVEGVLLEVGLQKQISAKLVIGGEATYTWSSAKGTYSFDGLDADGDKEDVSFGQLYLFGAYRF</sequence>
<dbReference type="EMBL" id="CP003051">
    <property type="protein sequence ID" value="AGA92054.1"/>
    <property type="molecule type" value="Genomic_DNA"/>
</dbReference>
<evidence type="ECO:0000256" key="3">
    <source>
        <dbReference type="ARBA" id="ARBA00023114"/>
    </source>
</evidence>
<dbReference type="Proteomes" id="UP000010816">
    <property type="component" value="Chromosome"/>
</dbReference>
<protein>
    <submittedName>
        <fullName evidence="5">Porin subfamily</fullName>
    </submittedName>
</protein>
<gene>
    <name evidence="5" type="ORF">Thimo_3384</name>
</gene>
<evidence type="ECO:0000313" key="6">
    <source>
        <dbReference type="Proteomes" id="UP000010816"/>
    </source>
</evidence>
<dbReference type="GO" id="GO:0015288">
    <property type="term" value="F:porin activity"/>
    <property type="evidence" value="ECO:0007669"/>
    <property type="project" value="UniProtKB-KW"/>
</dbReference>
<evidence type="ECO:0000256" key="1">
    <source>
        <dbReference type="ARBA" id="ARBA00009521"/>
    </source>
</evidence>
<dbReference type="AlphaFoldDB" id="L0H395"/>
<keyword evidence="4" id="KW-0472">Membrane</keyword>
<keyword evidence="3" id="KW-0406">Ion transport</keyword>
<dbReference type="eggNOG" id="ENOG5033970">
    <property type="taxonomic scope" value="Bacteria"/>
</dbReference>
<evidence type="ECO:0000313" key="5">
    <source>
        <dbReference type="EMBL" id="AGA92054.1"/>
    </source>
</evidence>
<keyword evidence="3" id="KW-0812">Transmembrane</keyword>
<dbReference type="PATRIC" id="fig|765912.4.peg.3318"/>
<keyword evidence="2" id="KW-0813">Transport</keyword>
<evidence type="ECO:0000256" key="2">
    <source>
        <dbReference type="ARBA" id="ARBA00022448"/>
    </source>
</evidence>
<keyword evidence="3" id="KW-0626">Porin</keyword>
<proteinExistence type="inferred from homology"/>